<dbReference type="AlphaFoldDB" id="X6MUS4"/>
<dbReference type="EMBL" id="ASPP01016075">
    <property type="protein sequence ID" value="ETO17748.1"/>
    <property type="molecule type" value="Genomic_DNA"/>
</dbReference>
<evidence type="ECO:0000313" key="2">
    <source>
        <dbReference type="EMBL" id="ETO17748.1"/>
    </source>
</evidence>
<proteinExistence type="predicted"/>
<organism evidence="2 3">
    <name type="scientific">Reticulomyxa filosa</name>
    <dbReference type="NCBI Taxonomy" id="46433"/>
    <lineage>
        <taxon>Eukaryota</taxon>
        <taxon>Sar</taxon>
        <taxon>Rhizaria</taxon>
        <taxon>Retaria</taxon>
        <taxon>Foraminifera</taxon>
        <taxon>Monothalamids</taxon>
        <taxon>Reticulomyxidae</taxon>
        <taxon>Reticulomyxa</taxon>
    </lineage>
</organism>
<accession>X6MUS4</accession>
<keyword evidence="3" id="KW-1185">Reference proteome</keyword>
<feature type="non-terminal residue" evidence="2">
    <location>
        <position position="227"/>
    </location>
</feature>
<name>X6MUS4_RETFI</name>
<feature type="compositionally biased region" description="Low complexity" evidence="1">
    <location>
        <begin position="170"/>
        <end position="188"/>
    </location>
</feature>
<feature type="non-terminal residue" evidence="2">
    <location>
        <position position="1"/>
    </location>
</feature>
<evidence type="ECO:0000313" key="3">
    <source>
        <dbReference type="Proteomes" id="UP000023152"/>
    </source>
</evidence>
<comment type="caution">
    <text evidence="2">The sequence shown here is derived from an EMBL/GenBank/DDBJ whole genome shotgun (WGS) entry which is preliminary data.</text>
</comment>
<sequence length="227" mass="25393">KKKKKKKKKKRVSLFHYLFHFFFFFFLLKAQPLIEFEESKYNRALNMQGDKKGQAIAHSISGLVADAVHGTSDLDAAAALLQLQNEFQLGAGTHKKQTDRDSKASQPIRADTFRKPVAVGNNLARQFQNDRRSSNEVTSHNRYVPYQVNAVYSNNGQTTAQETTHSKAPASRNGNGNNSSNANGSKGRQGANQFMLHKRPSLSQPVSPKNINDSFTFTQRPTAPKKE</sequence>
<feature type="region of interest" description="Disordered" evidence="1">
    <location>
        <begin position="91"/>
        <end position="142"/>
    </location>
</feature>
<reference evidence="2 3" key="1">
    <citation type="journal article" date="2013" name="Curr. Biol.">
        <title>The Genome of the Foraminiferan Reticulomyxa filosa.</title>
        <authorList>
            <person name="Glockner G."/>
            <person name="Hulsmann N."/>
            <person name="Schleicher M."/>
            <person name="Noegel A.A."/>
            <person name="Eichinger L."/>
            <person name="Gallinger C."/>
            <person name="Pawlowski J."/>
            <person name="Sierra R."/>
            <person name="Euteneuer U."/>
            <person name="Pillet L."/>
            <person name="Moustafa A."/>
            <person name="Platzer M."/>
            <person name="Groth M."/>
            <person name="Szafranski K."/>
            <person name="Schliwa M."/>
        </authorList>
    </citation>
    <scope>NUCLEOTIDE SEQUENCE [LARGE SCALE GENOMIC DNA]</scope>
</reference>
<feature type="region of interest" description="Disordered" evidence="1">
    <location>
        <begin position="158"/>
        <end position="227"/>
    </location>
</feature>
<dbReference type="Proteomes" id="UP000023152">
    <property type="component" value="Unassembled WGS sequence"/>
</dbReference>
<gene>
    <name evidence="2" type="ORF">RFI_19568</name>
</gene>
<protein>
    <submittedName>
        <fullName evidence="2">Uncharacterized protein</fullName>
    </submittedName>
</protein>
<feature type="compositionally biased region" description="Polar residues" evidence="1">
    <location>
        <begin position="201"/>
        <end position="221"/>
    </location>
</feature>
<evidence type="ECO:0000256" key="1">
    <source>
        <dbReference type="SAM" id="MobiDB-lite"/>
    </source>
</evidence>